<keyword evidence="8" id="KW-1185">Reference proteome</keyword>
<keyword evidence="2" id="KW-0378">Hydrolase</keyword>
<dbReference type="Pfam" id="PF13086">
    <property type="entry name" value="AAA_11"/>
    <property type="match status" value="1"/>
</dbReference>
<keyword evidence="3" id="KW-0347">Helicase</keyword>
<protein>
    <recommendedName>
        <fullName evidence="9">Helicase ATP-binding domain-containing protein</fullName>
    </recommendedName>
</protein>
<dbReference type="Gene3D" id="3.40.50.300">
    <property type="entry name" value="P-loop containing nucleotide triphosphate hydrolases"/>
    <property type="match status" value="2"/>
</dbReference>
<accession>A0A2T7CRE1</accession>
<evidence type="ECO:0000256" key="1">
    <source>
        <dbReference type="ARBA" id="ARBA00022741"/>
    </source>
</evidence>
<dbReference type="InterPro" id="IPR045055">
    <property type="entry name" value="DNA2/NAM7-like"/>
</dbReference>
<sequence length="378" mass="42104">MLQADGKCGQCPDNGFDCEAARACFGLNSSQAHAVNSCISACRCLHRSSAQLIWGPPGTGKTKTVSVILHGLLNLMPRARILVCAPTNTAILQLASHLVPLVEKYCKSKNLINAIIMFGNMERMRQKTDNEKLPKLFESNCVTLEASRTKYARLVFCTPYRSSWLENQKFDILVIDEAANLKECESMIPLATNGIEKVVLIGDDKQLQSVVKSTIARANDFGRNLFERLSELDFPKHMLNIQYRMHPSISKFPNQKFYEGKIIHGPNVNDYNNTYLDGHMYGPYSFIHVEDGFEENSNQGSKNIVEAAVVANILGRLAEACTKQKKKTSIGIVSAYAAQVIALQERVQSYKKHNFLSVELCTVDSCQGSEKDIFILPS</sequence>
<dbReference type="GO" id="GO:0016787">
    <property type="term" value="F:hydrolase activity"/>
    <property type="evidence" value="ECO:0007669"/>
    <property type="project" value="UniProtKB-KW"/>
</dbReference>
<keyword evidence="1" id="KW-0547">Nucleotide-binding</keyword>
<dbReference type="GO" id="GO:0004386">
    <property type="term" value="F:helicase activity"/>
    <property type="evidence" value="ECO:0007669"/>
    <property type="project" value="UniProtKB-KW"/>
</dbReference>
<evidence type="ECO:0000313" key="7">
    <source>
        <dbReference type="EMBL" id="PUZ45917.1"/>
    </source>
</evidence>
<dbReference type="Proteomes" id="UP000244336">
    <property type="component" value="Chromosome 8"/>
</dbReference>
<dbReference type="InterPro" id="IPR041677">
    <property type="entry name" value="DNA2/NAM7_AAA_11"/>
</dbReference>
<dbReference type="GO" id="GO:0005524">
    <property type="term" value="F:ATP binding"/>
    <property type="evidence" value="ECO:0007669"/>
    <property type="project" value="UniProtKB-KW"/>
</dbReference>
<proteinExistence type="predicted"/>
<gene>
    <name evidence="7" type="ORF">GQ55_8G263000</name>
</gene>
<dbReference type="STRING" id="1504633.A0A2T7CRE1"/>
<keyword evidence="4" id="KW-0067">ATP-binding</keyword>
<dbReference type="AlphaFoldDB" id="A0A2T7CRE1"/>
<evidence type="ECO:0008006" key="9">
    <source>
        <dbReference type="Google" id="ProtNLM"/>
    </source>
</evidence>
<feature type="domain" description="DNA2/NAM7 helicase helicase" evidence="5">
    <location>
        <begin position="27"/>
        <end position="141"/>
    </location>
</feature>
<dbReference type="GO" id="GO:0005694">
    <property type="term" value="C:chromosome"/>
    <property type="evidence" value="ECO:0007669"/>
    <property type="project" value="UniProtKB-ARBA"/>
</dbReference>
<organism evidence="7 8">
    <name type="scientific">Panicum hallii var. hallii</name>
    <dbReference type="NCBI Taxonomy" id="1504633"/>
    <lineage>
        <taxon>Eukaryota</taxon>
        <taxon>Viridiplantae</taxon>
        <taxon>Streptophyta</taxon>
        <taxon>Embryophyta</taxon>
        <taxon>Tracheophyta</taxon>
        <taxon>Spermatophyta</taxon>
        <taxon>Magnoliopsida</taxon>
        <taxon>Liliopsida</taxon>
        <taxon>Poales</taxon>
        <taxon>Poaceae</taxon>
        <taxon>PACMAD clade</taxon>
        <taxon>Panicoideae</taxon>
        <taxon>Panicodae</taxon>
        <taxon>Paniceae</taxon>
        <taxon>Panicinae</taxon>
        <taxon>Panicum</taxon>
        <taxon>Panicum sect. Panicum</taxon>
    </lineage>
</organism>
<dbReference type="InterPro" id="IPR027417">
    <property type="entry name" value="P-loop_NTPase"/>
</dbReference>
<dbReference type="PANTHER" id="PTHR10887">
    <property type="entry name" value="DNA2/NAM7 HELICASE FAMILY"/>
    <property type="match status" value="1"/>
</dbReference>
<evidence type="ECO:0000256" key="2">
    <source>
        <dbReference type="ARBA" id="ARBA00022801"/>
    </source>
</evidence>
<evidence type="ECO:0000259" key="5">
    <source>
        <dbReference type="Pfam" id="PF13086"/>
    </source>
</evidence>
<dbReference type="Gramene" id="PUZ45917">
    <property type="protein sequence ID" value="PUZ45917"/>
    <property type="gene ID" value="GQ55_8G263000"/>
</dbReference>
<evidence type="ECO:0000256" key="4">
    <source>
        <dbReference type="ARBA" id="ARBA00022840"/>
    </source>
</evidence>
<evidence type="ECO:0000313" key="8">
    <source>
        <dbReference type="Proteomes" id="UP000244336"/>
    </source>
</evidence>
<dbReference type="OrthoDB" id="695196at2759"/>
<feature type="domain" description="DNA2/NAM7 helicase-like C-terminal" evidence="6">
    <location>
        <begin position="222"/>
        <end position="376"/>
    </location>
</feature>
<dbReference type="PANTHER" id="PTHR10887:SF520">
    <property type="entry name" value="P-LOOP CONTAINING NUCLEOSIDE TRIPHOSPHATE HYDROLASE SUPERFAMILY PROTEIN"/>
    <property type="match status" value="1"/>
</dbReference>
<name>A0A2T7CRE1_9POAL</name>
<evidence type="ECO:0000256" key="3">
    <source>
        <dbReference type="ARBA" id="ARBA00022806"/>
    </source>
</evidence>
<dbReference type="InterPro" id="IPR041679">
    <property type="entry name" value="DNA2/NAM7-like_C"/>
</dbReference>
<dbReference type="EMBL" id="CM009756">
    <property type="protein sequence ID" value="PUZ45917.1"/>
    <property type="molecule type" value="Genomic_DNA"/>
</dbReference>
<dbReference type="SUPFAM" id="SSF52540">
    <property type="entry name" value="P-loop containing nucleoside triphosphate hydrolases"/>
    <property type="match status" value="1"/>
</dbReference>
<dbReference type="FunFam" id="3.40.50.300:FF:000326">
    <property type="entry name" value="P-loop containing nucleoside triphosphate hydrolase"/>
    <property type="match status" value="1"/>
</dbReference>
<dbReference type="InterPro" id="IPR047187">
    <property type="entry name" value="SF1_C_Upf1"/>
</dbReference>
<dbReference type="CDD" id="cd18808">
    <property type="entry name" value="SF1_C_Upf1"/>
    <property type="match status" value="1"/>
</dbReference>
<evidence type="ECO:0000259" key="6">
    <source>
        <dbReference type="Pfam" id="PF13087"/>
    </source>
</evidence>
<reference evidence="7 8" key="1">
    <citation type="submission" date="2018-04" db="EMBL/GenBank/DDBJ databases">
        <title>WGS assembly of Panicum hallii var. hallii HAL2.</title>
        <authorList>
            <person name="Lovell J."/>
            <person name="Jenkins J."/>
            <person name="Lowry D."/>
            <person name="Mamidi S."/>
            <person name="Sreedasyam A."/>
            <person name="Weng X."/>
            <person name="Barry K."/>
            <person name="Bonette J."/>
            <person name="Campitelli B."/>
            <person name="Daum C."/>
            <person name="Gordon S."/>
            <person name="Gould B."/>
            <person name="Lipzen A."/>
            <person name="MacQueen A."/>
            <person name="Palacio-Mejia J."/>
            <person name="Plott C."/>
            <person name="Shakirov E."/>
            <person name="Shu S."/>
            <person name="Yoshinaga Y."/>
            <person name="Zane M."/>
            <person name="Rokhsar D."/>
            <person name="Grimwood J."/>
            <person name="Schmutz J."/>
            <person name="Juenger T."/>
        </authorList>
    </citation>
    <scope>NUCLEOTIDE SEQUENCE [LARGE SCALE GENOMIC DNA]</scope>
    <source>
        <strain evidence="8">cv. HAL2</strain>
    </source>
</reference>
<dbReference type="Pfam" id="PF13087">
    <property type="entry name" value="AAA_12"/>
    <property type="match status" value="1"/>
</dbReference>